<feature type="region of interest" description="Disordered" evidence="1">
    <location>
        <begin position="20"/>
        <end position="71"/>
    </location>
</feature>
<keyword evidence="4" id="KW-1185">Reference proteome</keyword>
<evidence type="ECO:0000256" key="1">
    <source>
        <dbReference type="SAM" id="MobiDB-lite"/>
    </source>
</evidence>
<gene>
    <name evidence="3" type="ORF">NliqN6_5712</name>
</gene>
<proteinExistence type="predicted"/>
<evidence type="ECO:0000313" key="4">
    <source>
        <dbReference type="Proteomes" id="UP000620104"/>
    </source>
</evidence>
<name>A0A8H3TYQ6_9TREE</name>
<comment type="caution">
    <text evidence="3">The sequence shown here is derived from an EMBL/GenBank/DDBJ whole genome shotgun (WGS) entry which is preliminary data.</text>
</comment>
<dbReference type="Proteomes" id="UP000620104">
    <property type="component" value="Unassembled WGS sequence"/>
</dbReference>
<accession>A0A8H3TYQ6</accession>
<feature type="signal peptide" evidence="2">
    <location>
        <begin position="1"/>
        <end position="18"/>
    </location>
</feature>
<dbReference type="OrthoDB" id="10604873at2759"/>
<dbReference type="AlphaFoldDB" id="A0A8H3TYQ6"/>
<dbReference type="EMBL" id="BLZA01000040">
    <property type="protein sequence ID" value="GHJ89310.1"/>
    <property type="molecule type" value="Genomic_DNA"/>
</dbReference>
<sequence>MDISGLIILSLALGQVTASAASSKTSTSQTPLKTLSGTLAGGNAGSDTTVTAPDPGSTGAKNQGPGDNYVSGASRTVTTSLGISVAVMLAVAFGTHVA</sequence>
<protein>
    <submittedName>
        <fullName evidence="3">Uncharacterized protein</fullName>
    </submittedName>
</protein>
<keyword evidence="2" id="KW-0732">Signal</keyword>
<feature type="chain" id="PRO_5034201720" evidence="2">
    <location>
        <begin position="19"/>
        <end position="98"/>
    </location>
</feature>
<organism evidence="3 4">
    <name type="scientific">Naganishia liquefaciens</name>
    <dbReference type="NCBI Taxonomy" id="104408"/>
    <lineage>
        <taxon>Eukaryota</taxon>
        <taxon>Fungi</taxon>
        <taxon>Dikarya</taxon>
        <taxon>Basidiomycota</taxon>
        <taxon>Agaricomycotina</taxon>
        <taxon>Tremellomycetes</taxon>
        <taxon>Filobasidiales</taxon>
        <taxon>Filobasidiaceae</taxon>
        <taxon>Naganishia</taxon>
    </lineage>
</organism>
<evidence type="ECO:0000313" key="3">
    <source>
        <dbReference type="EMBL" id="GHJ89310.1"/>
    </source>
</evidence>
<reference evidence="3" key="1">
    <citation type="submission" date="2020-07" db="EMBL/GenBank/DDBJ databases">
        <title>Draft Genome Sequence of a Deep-Sea Yeast, Naganishia (Cryptococcus) liquefaciens strain N6.</title>
        <authorList>
            <person name="Han Y.W."/>
            <person name="Kajitani R."/>
            <person name="Morimoto H."/>
            <person name="Parhat M."/>
            <person name="Tsubouchi H."/>
            <person name="Bakenova O."/>
            <person name="Ogata M."/>
            <person name="Argunhan B."/>
            <person name="Aoki R."/>
            <person name="Kajiwara S."/>
            <person name="Itoh T."/>
            <person name="Iwasaki H."/>
        </authorList>
    </citation>
    <scope>NUCLEOTIDE SEQUENCE</scope>
    <source>
        <strain evidence="3">N6</strain>
    </source>
</reference>
<evidence type="ECO:0000256" key="2">
    <source>
        <dbReference type="SAM" id="SignalP"/>
    </source>
</evidence>